<accession>A0A6G1HHY5</accession>
<dbReference type="Proteomes" id="UP000799640">
    <property type="component" value="Unassembled WGS sequence"/>
</dbReference>
<gene>
    <name evidence="1" type="ORF">EJ06DRAFT_585848</name>
</gene>
<organism evidence="1 2">
    <name type="scientific">Trichodelitschia bisporula</name>
    <dbReference type="NCBI Taxonomy" id="703511"/>
    <lineage>
        <taxon>Eukaryota</taxon>
        <taxon>Fungi</taxon>
        <taxon>Dikarya</taxon>
        <taxon>Ascomycota</taxon>
        <taxon>Pezizomycotina</taxon>
        <taxon>Dothideomycetes</taxon>
        <taxon>Dothideomycetes incertae sedis</taxon>
        <taxon>Phaeotrichales</taxon>
        <taxon>Phaeotrichaceae</taxon>
        <taxon>Trichodelitschia</taxon>
    </lineage>
</organism>
<dbReference type="EMBL" id="ML996713">
    <property type="protein sequence ID" value="KAF2395602.1"/>
    <property type="molecule type" value="Genomic_DNA"/>
</dbReference>
<proteinExistence type="predicted"/>
<protein>
    <submittedName>
        <fullName evidence="1">Uncharacterized protein</fullName>
    </submittedName>
</protein>
<evidence type="ECO:0000313" key="1">
    <source>
        <dbReference type="EMBL" id="KAF2395602.1"/>
    </source>
</evidence>
<evidence type="ECO:0000313" key="2">
    <source>
        <dbReference type="Proteomes" id="UP000799640"/>
    </source>
</evidence>
<dbReference type="AlphaFoldDB" id="A0A6G1HHY5"/>
<sequence>MAAFWEKPPHFRPYSPFPHAYINYDRTPAPQWNPSDEAMRDAELEDIPCSEQSNSARQSPSSDSDILFAHPHILFIHPWMIKPENPSERLEKWHPPPLSPTVQGGTSYFKADIWEAIGDLSYPQFQFPPTHENELTLEEVESLMERMERANSGRKVLAQSAAR</sequence>
<keyword evidence="2" id="KW-1185">Reference proteome</keyword>
<name>A0A6G1HHY5_9PEZI</name>
<reference evidence="1" key="1">
    <citation type="journal article" date="2020" name="Stud. Mycol.">
        <title>101 Dothideomycetes genomes: a test case for predicting lifestyles and emergence of pathogens.</title>
        <authorList>
            <person name="Haridas S."/>
            <person name="Albert R."/>
            <person name="Binder M."/>
            <person name="Bloem J."/>
            <person name="Labutti K."/>
            <person name="Salamov A."/>
            <person name="Andreopoulos B."/>
            <person name="Baker S."/>
            <person name="Barry K."/>
            <person name="Bills G."/>
            <person name="Bluhm B."/>
            <person name="Cannon C."/>
            <person name="Castanera R."/>
            <person name="Culley D."/>
            <person name="Daum C."/>
            <person name="Ezra D."/>
            <person name="Gonzalez J."/>
            <person name="Henrissat B."/>
            <person name="Kuo A."/>
            <person name="Liang C."/>
            <person name="Lipzen A."/>
            <person name="Lutzoni F."/>
            <person name="Magnuson J."/>
            <person name="Mondo S."/>
            <person name="Nolan M."/>
            <person name="Ohm R."/>
            <person name="Pangilinan J."/>
            <person name="Park H.-J."/>
            <person name="Ramirez L."/>
            <person name="Alfaro M."/>
            <person name="Sun H."/>
            <person name="Tritt A."/>
            <person name="Yoshinaga Y."/>
            <person name="Zwiers L.-H."/>
            <person name="Turgeon B."/>
            <person name="Goodwin S."/>
            <person name="Spatafora J."/>
            <person name="Crous P."/>
            <person name="Grigoriev I."/>
        </authorList>
    </citation>
    <scope>NUCLEOTIDE SEQUENCE</scope>
    <source>
        <strain evidence="1">CBS 262.69</strain>
    </source>
</reference>